<protein>
    <submittedName>
        <fullName evidence="2">Uncharacterized protein</fullName>
    </submittedName>
</protein>
<gene>
    <name evidence="2" type="ORF">AYI68_g2066</name>
</gene>
<organism evidence="2 3">
    <name type="scientific">Smittium mucronatum</name>
    <dbReference type="NCBI Taxonomy" id="133383"/>
    <lineage>
        <taxon>Eukaryota</taxon>
        <taxon>Fungi</taxon>
        <taxon>Fungi incertae sedis</taxon>
        <taxon>Zoopagomycota</taxon>
        <taxon>Kickxellomycotina</taxon>
        <taxon>Harpellomycetes</taxon>
        <taxon>Harpellales</taxon>
        <taxon>Legeriomycetaceae</taxon>
        <taxon>Smittium</taxon>
    </lineage>
</organism>
<reference evidence="2 3" key="1">
    <citation type="journal article" date="2016" name="Mol. Biol. Evol.">
        <title>Genome-Wide Survey of Gut Fungi (Harpellales) Reveals the First Horizontally Transferred Ubiquitin Gene from a Mosquito Host.</title>
        <authorList>
            <person name="Wang Y."/>
            <person name="White M.M."/>
            <person name="Kvist S."/>
            <person name="Moncalvo J.M."/>
        </authorList>
    </citation>
    <scope>NUCLEOTIDE SEQUENCE [LARGE SCALE GENOMIC DNA]</scope>
    <source>
        <strain evidence="2 3">ALG-7-W6</strain>
    </source>
</reference>
<evidence type="ECO:0000256" key="1">
    <source>
        <dbReference type="SAM" id="MobiDB-lite"/>
    </source>
</evidence>
<proteinExistence type="predicted"/>
<evidence type="ECO:0000313" key="2">
    <source>
        <dbReference type="EMBL" id="OLY83782.1"/>
    </source>
</evidence>
<dbReference type="Proteomes" id="UP000187455">
    <property type="component" value="Unassembled WGS sequence"/>
</dbReference>
<sequence>MANMGNTLMYPIVSPTKNPPSPELAYMFCTTVLAGIRDPGLHVPETCSWRRTSSNGYENVCAKIPLSPPVVSSAQARSFGFFRLLSEGTAGTTESRTPSACGPYQTGTS</sequence>
<name>A0A1R0H3M6_9FUNG</name>
<evidence type="ECO:0000313" key="3">
    <source>
        <dbReference type="Proteomes" id="UP000187455"/>
    </source>
</evidence>
<dbReference type="AlphaFoldDB" id="A0A1R0H3M6"/>
<dbReference type="EMBL" id="LSSL01000749">
    <property type="protein sequence ID" value="OLY83782.1"/>
    <property type="molecule type" value="Genomic_DNA"/>
</dbReference>
<accession>A0A1R0H3M6</accession>
<keyword evidence="3" id="KW-1185">Reference proteome</keyword>
<feature type="region of interest" description="Disordered" evidence="1">
    <location>
        <begin position="90"/>
        <end position="109"/>
    </location>
</feature>
<comment type="caution">
    <text evidence="2">The sequence shown here is derived from an EMBL/GenBank/DDBJ whole genome shotgun (WGS) entry which is preliminary data.</text>
</comment>